<dbReference type="EMBL" id="CP097510">
    <property type="protein sequence ID" value="URE26153.1"/>
    <property type="molecule type" value="Genomic_DNA"/>
</dbReference>
<protein>
    <submittedName>
        <fullName evidence="3">ELMO/CED-12 family</fullName>
    </submittedName>
</protein>
<accession>A0A9E7KM21</accession>
<dbReference type="Proteomes" id="UP001055439">
    <property type="component" value="Chromosome 8"/>
</dbReference>
<sequence>RVAGKCDLVVREDVALPDRNGVPHELVFLKTAAGSPLRFWIPCDLRLLLLNYCSLRARIGSQNPRRSRYLRSTFHRFVGADRRTFARTIRRLHHGDIDGRRNEYSDSSGFDALNEPLLGNNNRGGHYNYKGRDDGGEQDWDDKKKEINLHWTHLFANLIAQWSRWLVYATGIYFIAANIILGSGSVLGRFLPISSIASNEQDDPNLSLSLAGRTLQKFAAEDGGPDALKQLWRLAYPNREVPPLKSESWKEMGWQGCDPSTDFRGGGYISLENLIFFAKNYPNSFQTLLHKTEGSRADWEYPFAIAGVNISFMLIQMLDLQSVLPSSKAGVRFLELLGEDEKAFDNLYCIAFRMLDAQWLEVLKSTRNQLERELALEDIASVKDLPAYNMLM</sequence>
<evidence type="ECO:0000313" key="3">
    <source>
        <dbReference type="EMBL" id="URE26153.1"/>
    </source>
</evidence>
<dbReference type="PANTHER" id="PTHR12771:SF56">
    <property type="entry name" value="CED-12"/>
    <property type="match status" value="1"/>
</dbReference>
<dbReference type="OrthoDB" id="67155at2759"/>
<keyword evidence="1" id="KW-1133">Transmembrane helix</keyword>
<evidence type="ECO:0000313" key="4">
    <source>
        <dbReference type="Proteomes" id="UP001055439"/>
    </source>
</evidence>
<evidence type="ECO:0000259" key="2">
    <source>
        <dbReference type="PROSITE" id="PS51335"/>
    </source>
</evidence>
<dbReference type="Pfam" id="PF04727">
    <property type="entry name" value="ELMO_CED12"/>
    <property type="match status" value="1"/>
</dbReference>
<dbReference type="PANTHER" id="PTHR12771">
    <property type="entry name" value="ENGULFMENT AND CELL MOTILITY"/>
    <property type="match status" value="1"/>
</dbReference>
<dbReference type="AlphaFoldDB" id="A0A9E7KM21"/>
<keyword evidence="1" id="KW-0812">Transmembrane</keyword>
<proteinExistence type="predicted"/>
<reference evidence="3" key="1">
    <citation type="submission" date="2022-05" db="EMBL/GenBank/DDBJ databases">
        <title>The Musa troglodytarum L. genome provides insights into the mechanism of non-climacteric behaviour and enrichment of carotenoids.</title>
        <authorList>
            <person name="Wang J."/>
        </authorList>
    </citation>
    <scope>NUCLEOTIDE SEQUENCE</scope>
    <source>
        <tissue evidence="3">Leaf</tissue>
    </source>
</reference>
<dbReference type="PROSITE" id="PS51335">
    <property type="entry name" value="ELMO"/>
    <property type="match status" value="1"/>
</dbReference>
<keyword evidence="4" id="KW-1185">Reference proteome</keyword>
<evidence type="ECO:0000256" key="1">
    <source>
        <dbReference type="SAM" id="Phobius"/>
    </source>
</evidence>
<feature type="non-terminal residue" evidence="3">
    <location>
        <position position="1"/>
    </location>
</feature>
<gene>
    <name evidence="3" type="ORF">MUK42_06318</name>
</gene>
<dbReference type="InterPro" id="IPR050868">
    <property type="entry name" value="ELMO_domain-containing"/>
</dbReference>
<keyword evidence="1" id="KW-0472">Membrane</keyword>
<feature type="domain" description="ELMO" evidence="2">
    <location>
        <begin position="223"/>
        <end position="385"/>
    </location>
</feature>
<dbReference type="InterPro" id="IPR006816">
    <property type="entry name" value="ELMO_dom"/>
</dbReference>
<feature type="transmembrane region" description="Helical" evidence="1">
    <location>
        <begin position="165"/>
        <end position="191"/>
    </location>
</feature>
<name>A0A9E7KM21_9LILI</name>
<organism evidence="3 4">
    <name type="scientific">Musa troglodytarum</name>
    <name type="common">fe'i banana</name>
    <dbReference type="NCBI Taxonomy" id="320322"/>
    <lineage>
        <taxon>Eukaryota</taxon>
        <taxon>Viridiplantae</taxon>
        <taxon>Streptophyta</taxon>
        <taxon>Embryophyta</taxon>
        <taxon>Tracheophyta</taxon>
        <taxon>Spermatophyta</taxon>
        <taxon>Magnoliopsida</taxon>
        <taxon>Liliopsida</taxon>
        <taxon>Zingiberales</taxon>
        <taxon>Musaceae</taxon>
        <taxon>Musa</taxon>
    </lineage>
</organism>